<dbReference type="Pfam" id="PF05997">
    <property type="entry name" value="Nop52"/>
    <property type="match status" value="1"/>
</dbReference>
<keyword evidence="4" id="KW-0539">Nucleus</keyword>
<dbReference type="PANTHER" id="PTHR13026:SF0">
    <property type="entry name" value="RIBOSOMAL RNA PROCESSING 1B"/>
    <property type="match status" value="1"/>
</dbReference>
<reference evidence="7" key="1">
    <citation type="journal article" date="2020" name="PLoS Negl. Trop. Dis.">
        <title>High-quality nuclear genome for Sarcoptes scabiei-A critical resource for a neglected parasite.</title>
        <authorList>
            <person name="Korhonen P.K."/>
            <person name="Gasser R.B."/>
            <person name="Ma G."/>
            <person name="Wang T."/>
            <person name="Stroehlein A.J."/>
            <person name="Young N.D."/>
            <person name="Ang C.S."/>
            <person name="Fernando D.D."/>
            <person name="Lu H.C."/>
            <person name="Taylor S."/>
            <person name="Reynolds S.L."/>
            <person name="Mofiz E."/>
            <person name="Najaraj S.H."/>
            <person name="Gowda H."/>
            <person name="Madugundu A."/>
            <person name="Renuse S."/>
            <person name="Holt D."/>
            <person name="Pandey A."/>
            <person name="Papenfuss A.T."/>
            <person name="Fischer K."/>
        </authorList>
    </citation>
    <scope>NUCLEOTIDE SEQUENCE [LARGE SCALE GENOMIC DNA]</scope>
</reference>
<evidence type="ECO:0000313" key="5">
    <source>
        <dbReference type="EMBL" id="KAF7492575.1"/>
    </source>
</evidence>
<evidence type="ECO:0000256" key="1">
    <source>
        <dbReference type="ARBA" id="ARBA00004123"/>
    </source>
</evidence>
<dbReference type="Proteomes" id="UP000070412">
    <property type="component" value="Unassembled WGS sequence"/>
</dbReference>
<accession>A0A834R9Z2</accession>
<organism evidence="5">
    <name type="scientific">Sarcoptes scabiei</name>
    <name type="common">Itch mite</name>
    <name type="synonym">Acarus scabiei</name>
    <dbReference type="NCBI Taxonomy" id="52283"/>
    <lineage>
        <taxon>Eukaryota</taxon>
        <taxon>Metazoa</taxon>
        <taxon>Ecdysozoa</taxon>
        <taxon>Arthropoda</taxon>
        <taxon>Chelicerata</taxon>
        <taxon>Arachnida</taxon>
        <taxon>Acari</taxon>
        <taxon>Acariformes</taxon>
        <taxon>Sarcoptiformes</taxon>
        <taxon>Astigmata</taxon>
        <taxon>Psoroptidia</taxon>
        <taxon>Sarcoptoidea</taxon>
        <taxon>Sarcoptidae</taxon>
        <taxon>Sarcoptinae</taxon>
        <taxon>Sarcoptes</taxon>
    </lineage>
</organism>
<protein>
    <submittedName>
        <fullName evidence="5">Ribosomal RNA processing protein 1 -like protein B</fullName>
    </submittedName>
</protein>
<evidence type="ECO:0000313" key="6">
    <source>
        <dbReference type="EnsemblMetazoa" id="KAF7492575.1"/>
    </source>
</evidence>
<evidence type="ECO:0000313" key="7">
    <source>
        <dbReference type="Proteomes" id="UP000070412"/>
    </source>
</evidence>
<comment type="similarity">
    <text evidence="2">Belongs to the RRP1 family.</text>
</comment>
<proteinExistence type="inferred from homology"/>
<dbReference type="InterPro" id="IPR016024">
    <property type="entry name" value="ARM-type_fold"/>
</dbReference>
<dbReference type="GO" id="GO:0030688">
    <property type="term" value="C:preribosome, small subunit precursor"/>
    <property type="evidence" value="ECO:0007669"/>
    <property type="project" value="InterPro"/>
</dbReference>
<dbReference type="GO" id="GO:0006364">
    <property type="term" value="P:rRNA processing"/>
    <property type="evidence" value="ECO:0007669"/>
    <property type="project" value="UniProtKB-KW"/>
</dbReference>
<dbReference type="AlphaFoldDB" id="A0A834R9Z2"/>
<keyword evidence="7" id="KW-1185">Reference proteome</keyword>
<reference evidence="5" key="2">
    <citation type="submission" date="2020-01" db="EMBL/GenBank/DDBJ databases">
        <authorList>
            <person name="Korhonen P.K.K."/>
            <person name="Guangxu M.G."/>
            <person name="Wang T.W."/>
            <person name="Stroehlein A.J.S."/>
            <person name="Young N.D."/>
            <person name="Ang C.-S.A."/>
            <person name="Fernando D.W.F."/>
            <person name="Lu H.L."/>
            <person name="Taylor S.T."/>
            <person name="Ehtesham M.E.M."/>
            <person name="Najaraj S.H.N."/>
            <person name="Harsha G.H.G."/>
            <person name="Madugundu A.M."/>
            <person name="Renuse S.R."/>
            <person name="Holt D.H."/>
            <person name="Pandey A.P."/>
            <person name="Papenfuss A.P."/>
            <person name="Gasser R.B.G."/>
            <person name="Fischer K.F."/>
        </authorList>
    </citation>
    <scope>NUCLEOTIDE SEQUENCE</scope>
    <source>
        <strain evidence="5">SSS_KF_BRIS2020</strain>
    </source>
</reference>
<comment type="subcellular location">
    <subcellularLocation>
        <location evidence="1">Nucleus</location>
    </subcellularLocation>
</comment>
<reference evidence="6" key="3">
    <citation type="submission" date="2022-06" db="UniProtKB">
        <authorList>
            <consortium name="EnsemblMetazoa"/>
        </authorList>
    </citation>
    <scope>IDENTIFICATION</scope>
</reference>
<name>A0A834R9Z2_SARSC</name>
<sequence length="326" mass="38542">MTKDNLTTELFVLQFVQEASKPQTHSKRLRACRKFWKNCPKNLTIKQWMFVWRGFYYIIWYEEMRKGGQELIEELGSIENDAFFFAGFKSLSESWESIDDLRIDKYMYLARIMLRTIIKKQISSILNSEILFQDNKFIKSLKIKADSPSINAKTIGIHYIINVTNNSIGLLLHLVDVYLEEIKSALDDQSIDDDQKAEVYIEMVKPFIYEFKTIKDDRLRESIRRDIFENLINRMILDESFSVRKSILTSIIEIFENLDQTMELNGKDVQYRNQILEIYKNKMENFSTNGKAKRKIIGYNPRTKKFKYEKVTAIPFVKSIIPLPVV</sequence>
<dbReference type="SUPFAM" id="SSF48371">
    <property type="entry name" value="ARM repeat"/>
    <property type="match status" value="1"/>
</dbReference>
<evidence type="ECO:0000256" key="4">
    <source>
        <dbReference type="ARBA" id="ARBA00023242"/>
    </source>
</evidence>
<dbReference type="OMA" id="LFLHICD"/>
<dbReference type="EMBL" id="WVUK01000056">
    <property type="protein sequence ID" value="KAF7492575.1"/>
    <property type="molecule type" value="Genomic_DNA"/>
</dbReference>
<gene>
    <name evidence="5" type="ORF">SSS_4874</name>
</gene>
<dbReference type="PANTHER" id="PTHR13026">
    <property type="entry name" value="NNP-1 PROTEIN NOVEL NUCLEAR PROTEIN 1 NOP52"/>
    <property type="match status" value="1"/>
</dbReference>
<keyword evidence="3" id="KW-0698">rRNA processing</keyword>
<dbReference type="InterPro" id="IPR010301">
    <property type="entry name" value="RRP1"/>
</dbReference>
<evidence type="ECO:0000256" key="3">
    <source>
        <dbReference type="ARBA" id="ARBA00022552"/>
    </source>
</evidence>
<dbReference type="EnsemblMetazoa" id="SSS_4874s_mrna">
    <property type="protein sequence ID" value="KAF7492575.1"/>
    <property type="gene ID" value="SSS_4874"/>
</dbReference>
<dbReference type="GO" id="GO:0005634">
    <property type="term" value="C:nucleus"/>
    <property type="evidence" value="ECO:0007669"/>
    <property type="project" value="UniProtKB-SubCell"/>
</dbReference>
<evidence type="ECO:0000256" key="2">
    <source>
        <dbReference type="ARBA" id="ARBA00006374"/>
    </source>
</evidence>
<dbReference type="OrthoDB" id="2019504at2759"/>